<protein>
    <submittedName>
        <fullName evidence="1">Uncharacterized protein</fullName>
    </submittedName>
</protein>
<organism evidence="1 2">
    <name type="scientific">Myroides odoratimimus</name>
    <dbReference type="NCBI Taxonomy" id="76832"/>
    <lineage>
        <taxon>Bacteria</taxon>
        <taxon>Pseudomonadati</taxon>
        <taxon>Bacteroidota</taxon>
        <taxon>Flavobacteriia</taxon>
        <taxon>Flavobacteriales</taxon>
        <taxon>Flavobacteriaceae</taxon>
        <taxon>Myroides</taxon>
    </lineage>
</organism>
<evidence type="ECO:0000313" key="1">
    <source>
        <dbReference type="EMBL" id="ALU27861.1"/>
    </source>
</evidence>
<accession>A0AAI8G6J4</accession>
<sequence>MMKYNELLIDEESKTMQLFKGLSEEEDRELQQIVSSLIKQGKKIRMQVVAADIGEHNVYLEGYDLVDNLLRK</sequence>
<evidence type="ECO:0000313" key="2">
    <source>
        <dbReference type="Proteomes" id="UP000069030"/>
    </source>
</evidence>
<name>A0AAI8G6J4_9FLAO</name>
<dbReference type="Proteomes" id="UP000069030">
    <property type="component" value="Chromosome"/>
</dbReference>
<dbReference type="RefSeq" id="WP_006258272.1">
    <property type="nucleotide sequence ID" value="NZ_CP013690.1"/>
</dbReference>
<dbReference type="EMBL" id="CP013690">
    <property type="protein sequence ID" value="ALU27861.1"/>
    <property type="molecule type" value="Genomic_DNA"/>
</dbReference>
<dbReference type="KEGG" id="mod:AS202_17645"/>
<gene>
    <name evidence="1" type="ORF">AS202_17645</name>
</gene>
<reference evidence="1 2" key="1">
    <citation type="journal article" date="2016" name="J. Zhejiang Univ. Sci. B">
        <title>Antibiotic resistance mechanisms of Myroides sp.</title>
        <authorList>
            <person name="Hu S."/>
            <person name="Yuan S."/>
            <person name="Qu H."/>
            <person name="Jiang T."/>
            <person name="Zhou Y."/>
            <person name="Wang M."/>
            <person name="Ming D."/>
        </authorList>
    </citation>
    <scope>NUCLEOTIDE SEQUENCE [LARGE SCALE GENOMIC DNA]</scope>
    <source>
        <strain evidence="1 2">PR63039</strain>
    </source>
</reference>
<dbReference type="AlphaFoldDB" id="A0AAI8G6J4"/>
<proteinExistence type="predicted"/>